<keyword evidence="8" id="KW-1185">Reference proteome</keyword>
<dbReference type="Pfam" id="PF13476">
    <property type="entry name" value="AAA_23"/>
    <property type="match status" value="1"/>
</dbReference>
<evidence type="ECO:0000313" key="7">
    <source>
        <dbReference type="EMBL" id="MBB4911973.1"/>
    </source>
</evidence>
<dbReference type="GO" id="GO:0006302">
    <property type="term" value="P:double-strand break repair"/>
    <property type="evidence" value="ECO:0007669"/>
    <property type="project" value="InterPro"/>
</dbReference>
<dbReference type="Pfam" id="PF13558">
    <property type="entry name" value="SbcC_Walker_B"/>
    <property type="match status" value="1"/>
</dbReference>
<keyword evidence="7" id="KW-0540">Nuclease</keyword>
<dbReference type="PANTHER" id="PTHR32114:SF2">
    <property type="entry name" value="ABC TRANSPORTER ABCH.3"/>
    <property type="match status" value="1"/>
</dbReference>
<dbReference type="SUPFAM" id="SSF52540">
    <property type="entry name" value="P-loop containing nucleoside triphosphate hydrolases"/>
    <property type="match status" value="1"/>
</dbReference>
<dbReference type="PANTHER" id="PTHR32114">
    <property type="entry name" value="ABC TRANSPORTER ABCH.3"/>
    <property type="match status" value="1"/>
</dbReference>
<dbReference type="GO" id="GO:0016887">
    <property type="term" value="F:ATP hydrolysis activity"/>
    <property type="evidence" value="ECO:0007669"/>
    <property type="project" value="InterPro"/>
</dbReference>
<organism evidence="7 8">
    <name type="scientific">Actinophytocola algeriensis</name>
    <dbReference type="NCBI Taxonomy" id="1768010"/>
    <lineage>
        <taxon>Bacteria</taxon>
        <taxon>Bacillati</taxon>
        <taxon>Actinomycetota</taxon>
        <taxon>Actinomycetes</taxon>
        <taxon>Pseudonocardiales</taxon>
        <taxon>Pseudonocardiaceae</taxon>
    </lineage>
</organism>
<evidence type="ECO:0000256" key="2">
    <source>
        <dbReference type="ARBA" id="ARBA00011322"/>
    </source>
</evidence>
<evidence type="ECO:0000256" key="3">
    <source>
        <dbReference type="ARBA" id="ARBA00013368"/>
    </source>
</evidence>
<keyword evidence="4" id="KW-0175">Coiled coil</keyword>
<evidence type="ECO:0000259" key="6">
    <source>
        <dbReference type="Pfam" id="PF13476"/>
    </source>
</evidence>
<feature type="region of interest" description="Disordered" evidence="5">
    <location>
        <begin position="624"/>
        <end position="661"/>
    </location>
</feature>
<comment type="similarity">
    <text evidence="1">Belongs to the SMC family. SbcC subfamily.</text>
</comment>
<dbReference type="RefSeq" id="WP_184815958.1">
    <property type="nucleotide sequence ID" value="NZ_JACHJQ010000011.1"/>
</dbReference>
<dbReference type="Proteomes" id="UP000520767">
    <property type="component" value="Unassembled WGS sequence"/>
</dbReference>
<accession>A0A7W7QED6</accession>
<evidence type="ECO:0000313" key="8">
    <source>
        <dbReference type="Proteomes" id="UP000520767"/>
    </source>
</evidence>
<feature type="coiled-coil region" evidence="4">
    <location>
        <begin position="712"/>
        <end position="746"/>
    </location>
</feature>
<feature type="region of interest" description="Disordered" evidence="5">
    <location>
        <begin position="381"/>
        <end position="459"/>
    </location>
</feature>
<evidence type="ECO:0000256" key="4">
    <source>
        <dbReference type="SAM" id="Coils"/>
    </source>
</evidence>
<dbReference type="InterPro" id="IPR027417">
    <property type="entry name" value="P-loop_NTPase"/>
</dbReference>
<dbReference type="AlphaFoldDB" id="A0A7W7QED6"/>
<evidence type="ECO:0000256" key="1">
    <source>
        <dbReference type="ARBA" id="ARBA00006930"/>
    </source>
</evidence>
<comment type="subunit">
    <text evidence="2">Heterodimer of SbcC and SbcD.</text>
</comment>
<evidence type="ECO:0000256" key="5">
    <source>
        <dbReference type="SAM" id="MobiDB-lite"/>
    </source>
</evidence>
<reference evidence="7 8" key="1">
    <citation type="submission" date="2020-08" db="EMBL/GenBank/DDBJ databases">
        <title>Genomic Encyclopedia of Type Strains, Phase III (KMG-III): the genomes of soil and plant-associated and newly described type strains.</title>
        <authorList>
            <person name="Whitman W."/>
        </authorList>
    </citation>
    <scope>NUCLEOTIDE SEQUENCE [LARGE SCALE GENOMIC DNA]</scope>
    <source>
        <strain evidence="7 8">CECT 8960</strain>
    </source>
</reference>
<keyword evidence="7" id="KW-0378">Hydrolase</keyword>
<gene>
    <name evidence="7" type="ORF">FHR82_008244</name>
</gene>
<keyword evidence="7" id="KW-0269">Exonuclease</keyword>
<comment type="caution">
    <text evidence="7">The sequence shown here is derived from an EMBL/GenBank/DDBJ whole genome shotgun (WGS) entry which is preliminary data.</text>
</comment>
<dbReference type="GO" id="GO:0004527">
    <property type="term" value="F:exonuclease activity"/>
    <property type="evidence" value="ECO:0007669"/>
    <property type="project" value="UniProtKB-KW"/>
</dbReference>
<feature type="compositionally biased region" description="Basic and acidic residues" evidence="5">
    <location>
        <begin position="639"/>
        <end position="657"/>
    </location>
</feature>
<dbReference type="EMBL" id="JACHJQ010000011">
    <property type="protein sequence ID" value="MBB4911973.1"/>
    <property type="molecule type" value="Genomic_DNA"/>
</dbReference>
<feature type="compositionally biased region" description="Gly residues" evidence="5">
    <location>
        <begin position="439"/>
        <end position="459"/>
    </location>
</feature>
<dbReference type="Gene3D" id="3.40.50.300">
    <property type="entry name" value="P-loop containing nucleotide triphosphate hydrolases"/>
    <property type="match status" value="2"/>
</dbReference>
<protein>
    <recommendedName>
        <fullName evidence="3">Nuclease SbcCD subunit C</fullName>
    </recommendedName>
</protein>
<name>A0A7W7QED6_9PSEU</name>
<feature type="domain" description="Rad50/SbcC-type AAA" evidence="6">
    <location>
        <begin position="5"/>
        <end position="184"/>
    </location>
</feature>
<proteinExistence type="inferred from homology"/>
<dbReference type="InterPro" id="IPR038729">
    <property type="entry name" value="Rad50/SbcC_AAA"/>
</dbReference>
<sequence length="1094" mass="115469">MRLHRLELTAFGPYAGREVVDFDRLGADGLFLLHGDTGAGKTTLLDAVAFALFGAVPGVRDQAKRLRCDYAEPDVVTEVRLELTVRGHRLLLVRSPEYLRAKKRGDGTTKQHAKASLSWVGAAPSGHAPDGLTRIDEVARTIERLLGMSKEQFFQVVLLPQGEFARFLCADTAEREKLLEKLFGTQHFALVEQWFRDRRTERHRALDAGRLRCVQLVARLAQVVGTEPPDDDAADEAWLSSLVAAAEAGAEEAVARELAAAVERDRAEAELLARRELAERVRRKAAAEAELVVLSAEVDARAAWASELAAARRAAPVVTAHRESERVAVLARAAEDKVAALAADVPALVELRGLVAGYGTGDQTAGLGRFGLGELGLGRLGPSPAGTIGSADEDSASPGSTDGDPANQDLMGEGAVGRGVVSSDATAENPSGKDSAGGSMAGGDAVGEGMGDGRSGAAGVGGSRADGIRWWAGALREVAGALAGLVDEAREQRADQKRVDELQGLEERAAEVVDSCAARLELVPAELVAAREALAEAARAVAELPALVTAREELTALVRDARQVPVARRVVAERTAAVQAAVDAHLVARESTLDIRERRLAGMAAELAGELADGEPCPVCGSGDHPAPAVGEASSVTAADERAAVRREQEADGERQKAGRRLAAAEQGLATLLDRLRGRESDELDDDLRAAVEAHEHAVRVAGEHRALRERVLGLEQESDRVLARLRDAEKEVIGYSRERVALLERMGARAERLASARGGHRDVGARRAYLLDVAGRLEALASAEAELAVARARVREQQAVVDDALGAAGFSGLAAALAAGGVDSGSIERRLADAAAREAGVRRVLDDPDLAGVDASVRVEVGVAADAYSVARVEMETAVAAVRVARQRVLDVGGLAARLRAAWTELGPVLAEFAELAELTDVVNGRGQNARKMSLRAYVLAARLEEVAVAATARLQKMSDGRFSFVHTDVADPRGKRGGLGLDVLDAYSGNVRPAKTLSGGETFLASLALALGLADVVASETGGALLDTLFVDEGFGMLDAATLDEVMDTLDELRAGGRVVGLVSHVEELRHRIPTRLRVHKARTGSRVELIA</sequence>